<accession>A0A5C8V2S3</accession>
<sequence>MKRLLVRHILAATILAMSLSCSEEQDFDQFDDLSITPTVASSLLYLESDEEFINDASVATTFYSQTFNFDAFSEQFVAERLLEGTIFYELENTTSKRLNIAIEFLDEAGNVLDTEIFNIDPEPTPTQSIAIVYGSGGKSLDILTTTSALRVIGSNLGDSTSVSNQQDPKVIVRSAAEFLFRLK</sequence>
<evidence type="ECO:0000313" key="3">
    <source>
        <dbReference type="Proteomes" id="UP000321456"/>
    </source>
</evidence>
<reference evidence="2 3" key="1">
    <citation type="submission" date="2019-08" db="EMBL/GenBank/DDBJ databases">
        <title>Professor.</title>
        <authorList>
            <person name="Park J.S."/>
        </authorList>
    </citation>
    <scope>NUCLEOTIDE SEQUENCE [LARGE SCALE GENOMIC DNA]</scope>
    <source>
        <strain evidence="2 3">176CP5-101</strain>
    </source>
</reference>
<dbReference type="Proteomes" id="UP000321456">
    <property type="component" value="Unassembled WGS sequence"/>
</dbReference>
<dbReference type="EMBL" id="VRUR01000002">
    <property type="protein sequence ID" value="TXN34777.1"/>
    <property type="molecule type" value="Genomic_DNA"/>
</dbReference>
<keyword evidence="1" id="KW-0732">Signal</keyword>
<comment type="caution">
    <text evidence="2">The sequence shown here is derived from an EMBL/GenBank/DDBJ whole genome shotgun (WGS) entry which is preliminary data.</text>
</comment>
<organism evidence="2 3">
    <name type="scientific">Flagellimonas hymeniacidonis</name>
    <dbReference type="NCBI Taxonomy" id="2603628"/>
    <lineage>
        <taxon>Bacteria</taxon>
        <taxon>Pseudomonadati</taxon>
        <taxon>Bacteroidota</taxon>
        <taxon>Flavobacteriia</taxon>
        <taxon>Flavobacteriales</taxon>
        <taxon>Flavobacteriaceae</taxon>
        <taxon>Flagellimonas</taxon>
    </lineage>
</organism>
<proteinExistence type="predicted"/>
<gene>
    <name evidence="2" type="ORF">FVB32_09235</name>
</gene>
<name>A0A5C8V2S3_9FLAO</name>
<dbReference type="PROSITE" id="PS51257">
    <property type="entry name" value="PROKAR_LIPOPROTEIN"/>
    <property type="match status" value="1"/>
</dbReference>
<dbReference type="RefSeq" id="WP_147743524.1">
    <property type="nucleotide sequence ID" value="NZ_VRUR01000002.1"/>
</dbReference>
<feature type="chain" id="PRO_5023023704" description="DUF4136 domain-containing protein" evidence="1">
    <location>
        <begin position="23"/>
        <end position="183"/>
    </location>
</feature>
<protein>
    <recommendedName>
        <fullName evidence="4">DUF4136 domain-containing protein</fullName>
    </recommendedName>
</protein>
<evidence type="ECO:0008006" key="4">
    <source>
        <dbReference type="Google" id="ProtNLM"/>
    </source>
</evidence>
<feature type="signal peptide" evidence="1">
    <location>
        <begin position="1"/>
        <end position="22"/>
    </location>
</feature>
<evidence type="ECO:0000256" key="1">
    <source>
        <dbReference type="SAM" id="SignalP"/>
    </source>
</evidence>
<evidence type="ECO:0000313" key="2">
    <source>
        <dbReference type="EMBL" id="TXN34777.1"/>
    </source>
</evidence>
<dbReference type="AlphaFoldDB" id="A0A5C8V2S3"/>
<keyword evidence="3" id="KW-1185">Reference proteome</keyword>